<dbReference type="PANTHER" id="PTHR43026">
    <property type="entry name" value="2-HYDROXYACID DEHYDROGENASE HOMOLOG 1-RELATED"/>
    <property type="match status" value="1"/>
</dbReference>
<reference evidence="7 8" key="1">
    <citation type="submission" date="2018-08" db="EMBL/GenBank/DDBJ databases">
        <title>Horizontal acquisition of hydrogen conversion ability and other habitat adaptations in Hydrogenovibrio crunogenus strains.</title>
        <authorList>
            <person name="Gonnella G."/>
            <person name="Adam N."/>
            <person name="Perner M."/>
        </authorList>
    </citation>
    <scope>NUCLEOTIDE SEQUENCE [LARGE SCALE GENOMIC DNA]</scope>
    <source>
        <strain evidence="7 8">SP-41</strain>
    </source>
</reference>
<evidence type="ECO:0000256" key="2">
    <source>
        <dbReference type="ARBA" id="ARBA00023002"/>
    </source>
</evidence>
<dbReference type="PROSITE" id="PS00671">
    <property type="entry name" value="D_2_HYDROXYACID_DH_3"/>
    <property type="match status" value="1"/>
</dbReference>
<keyword evidence="3" id="KW-0520">NAD</keyword>
<evidence type="ECO:0000313" key="8">
    <source>
        <dbReference type="Proteomes" id="UP000296201"/>
    </source>
</evidence>
<evidence type="ECO:0000256" key="4">
    <source>
        <dbReference type="RuleBase" id="RU003719"/>
    </source>
</evidence>
<dbReference type="RefSeq" id="WP_135796238.1">
    <property type="nucleotide sequence ID" value="NZ_CP032096.1"/>
</dbReference>
<dbReference type="Pfam" id="PF00389">
    <property type="entry name" value="2-Hacid_dh"/>
    <property type="match status" value="1"/>
</dbReference>
<protein>
    <submittedName>
        <fullName evidence="7">D-lactate dehydrogenase</fullName>
        <ecNumber evidence="7">1.1.1.28</ecNumber>
    </submittedName>
</protein>
<evidence type="ECO:0000256" key="3">
    <source>
        <dbReference type="ARBA" id="ARBA00023027"/>
    </source>
</evidence>
<dbReference type="GO" id="GO:0008720">
    <property type="term" value="F:D-lactate dehydrogenase (NAD+) activity"/>
    <property type="evidence" value="ECO:0007669"/>
    <property type="project" value="UniProtKB-EC"/>
</dbReference>
<dbReference type="EC" id="1.1.1.28" evidence="7"/>
<evidence type="ECO:0000313" key="7">
    <source>
        <dbReference type="EMBL" id="QBZ83639.1"/>
    </source>
</evidence>
<dbReference type="OrthoDB" id="9805416at2"/>
<proteinExistence type="inferred from homology"/>
<dbReference type="GO" id="GO:0051287">
    <property type="term" value="F:NAD binding"/>
    <property type="evidence" value="ECO:0007669"/>
    <property type="project" value="InterPro"/>
</dbReference>
<evidence type="ECO:0000259" key="5">
    <source>
        <dbReference type="Pfam" id="PF00389"/>
    </source>
</evidence>
<dbReference type="PROSITE" id="PS00670">
    <property type="entry name" value="D_2_HYDROXYACID_DH_2"/>
    <property type="match status" value="1"/>
</dbReference>
<dbReference type="InterPro" id="IPR036291">
    <property type="entry name" value="NAD(P)-bd_dom_sf"/>
</dbReference>
<dbReference type="Proteomes" id="UP000296201">
    <property type="component" value="Chromosome"/>
</dbReference>
<gene>
    <name evidence="7" type="primary">ldhA</name>
    <name evidence="7" type="ORF">GHNINEIG_01700</name>
</gene>
<dbReference type="EMBL" id="CP032096">
    <property type="protein sequence ID" value="QBZ83639.1"/>
    <property type="molecule type" value="Genomic_DNA"/>
</dbReference>
<dbReference type="InterPro" id="IPR058205">
    <property type="entry name" value="D-LDH-like"/>
</dbReference>
<dbReference type="InterPro" id="IPR029752">
    <property type="entry name" value="D-isomer_DH_CS1"/>
</dbReference>
<dbReference type="InterPro" id="IPR029753">
    <property type="entry name" value="D-isomer_DH_CS"/>
</dbReference>
<dbReference type="InterPro" id="IPR006139">
    <property type="entry name" value="D-isomer_2_OHA_DH_cat_dom"/>
</dbReference>
<comment type="similarity">
    <text evidence="1 4">Belongs to the D-isomer specific 2-hydroxyacid dehydrogenase family.</text>
</comment>
<dbReference type="AlphaFoldDB" id="A0A4P7P115"/>
<organism evidence="7 8">
    <name type="scientific">Hydrogenovibrio crunogenus</name>
    <dbReference type="NCBI Taxonomy" id="39765"/>
    <lineage>
        <taxon>Bacteria</taxon>
        <taxon>Pseudomonadati</taxon>
        <taxon>Pseudomonadota</taxon>
        <taxon>Gammaproteobacteria</taxon>
        <taxon>Thiotrichales</taxon>
        <taxon>Piscirickettsiaceae</taxon>
        <taxon>Hydrogenovibrio</taxon>
    </lineage>
</organism>
<evidence type="ECO:0000256" key="1">
    <source>
        <dbReference type="ARBA" id="ARBA00005854"/>
    </source>
</evidence>
<feature type="domain" description="D-isomer specific 2-hydroxyacid dehydrogenase NAD-binding" evidence="6">
    <location>
        <begin position="110"/>
        <end position="297"/>
    </location>
</feature>
<name>A0A4P7P115_9GAMM</name>
<dbReference type="InterPro" id="IPR006140">
    <property type="entry name" value="D-isomer_DH_NAD-bd"/>
</dbReference>
<keyword evidence="2 4" id="KW-0560">Oxidoreductase</keyword>
<dbReference type="Gene3D" id="3.40.50.720">
    <property type="entry name" value="NAD(P)-binding Rossmann-like Domain"/>
    <property type="match status" value="2"/>
</dbReference>
<evidence type="ECO:0000259" key="6">
    <source>
        <dbReference type="Pfam" id="PF02826"/>
    </source>
</evidence>
<accession>A0A4P7P115</accession>
<dbReference type="PANTHER" id="PTHR43026:SF1">
    <property type="entry name" value="2-HYDROXYACID DEHYDROGENASE HOMOLOG 1-RELATED"/>
    <property type="match status" value="1"/>
</dbReference>
<sequence>MKVAFFSATKTDKNFFANNSQAAPLEFVFLEAHLSERTAPLAQGFEAICVFVNDDLSEAVIQQLASYGVKLIALRCAGFNNVDIEAARLHKLTILRVPAYSPMAVAEHALALIMSLNRKTYRAYNRIRDGNFTLEGLLGFDIFQKTAGIMGTGRIGLEMTRILTGLGLNVLVYDPFPNQQAIEYGAEYVSLATLYQQSDIISLHMPLLSETHHIIDAEAINQMKSGVMLINTSRGALMDADALIAGLKSEKIGYLGIDVYEQEENLFFEDHSEEIIQDDAFERLVTFPNVLITGHQAFFTQEALTNITRTTIENILDYQQQNIKHDRCVLCEDK</sequence>
<feature type="domain" description="D-isomer specific 2-hydroxyacid dehydrogenase catalytic" evidence="5">
    <location>
        <begin position="10"/>
        <end position="322"/>
    </location>
</feature>
<dbReference type="PROSITE" id="PS00065">
    <property type="entry name" value="D_2_HYDROXYACID_DH_1"/>
    <property type="match status" value="1"/>
</dbReference>
<dbReference type="Pfam" id="PF02826">
    <property type="entry name" value="2-Hacid_dh_C"/>
    <property type="match status" value="1"/>
</dbReference>
<dbReference type="SUPFAM" id="SSF52283">
    <property type="entry name" value="Formate/glycerate dehydrogenase catalytic domain-like"/>
    <property type="match status" value="1"/>
</dbReference>
<dbReference type="CDD" id="cd12183">
    <property type="entry name" value="LDH_like_2"/>
    <property type="match status" value="1"/>
</dbReference>
<dbReference type="SUPFAM" id="SSF51735">
    <property type="entry name" value="NAD(P)-binding Rossmann-fold domains"/>
    <property type="match status" value="1"/>
</dbReference>
<keyword evidence="8" id="KW-1185">Reference proteome</keyword>